<proteinExistence type="predicted"/>
<organism evidence="2">
    <name type="scientific">Anopheles atroparvus</name>
    <name type="common">European mosquito</name>
    <dbReference type="NCBI Taxonomy" id="41427"/>
    <lineage>
        <taxon>Eukaryota</taxon>
        <taxon>Metazoa</taxon>
        <taxon>Ecdysozoa</taxon>
        <taxon>Arthropoda</taxon>
        <taxon>Hexapoda</taxon>
        <taxon>Insecta</taxon>
        <taxon>Pterygota</taxon>
        <taxon>Neoptera</taxon>
        <taxon>Endopterygota</taxon>
        <taxon>Diptera</taxon>
        <taxon>Nematocera</taxon>
        <taxon>Culicoidea</taxon>
        <taxon>Culicidae</taxon>
        <taxon>Anophelinae</taxon>
        <taxon>Anopheles</taxon>
    </lineage>
</organism>
<reference evidence="2" key="1">
    <citation type="submission" date="2022-08" db="UniProtKB">
        <authorList>
            <consortium name="EnsemblMetazoa"/>
        </authorList>
    </citation>
    <scope>IDENTIFICATION</scope>
    <source>
        <strain evidence="2">EBRO</strain>
    </source>
</reference>
<feature type="region of interest" description="Disordered" evidence="1">
    <location>
        <begin position="80"/>
        <end position="102"/>
    </location>
</feature>
<protein>
    <submittedName>
        <fullName evidence="2">Uncharacterized protein</fullName>
    </submittedName>
</protein>
<dbReference type="EnsemblMetazoa" id="AATE017997-RA">
    <property type="protein sequence ID" value="AATE017997-PA.1"/>
    <property type="gene ID" value="AATE017997"/>
</dbReference>
<feature type="compositionally biased region" description="Polar residues" evidence="1">
    <location>
        <begin position="81"/>
        <end position="100"/>
    </location>
</feature>
<dbReference type="VEuPathDB" id="VectorBase:AATE017997"/>
<name>A0A182JH52_ANOAO</name>
<evidence type="ECO:0000256" key="1">
    <source>
        <dbReference type="SAM" id="MobiDB-lite"/>
    </source>
</evidence>
<accession>A0A182JH52</accession>
<feature type="region of interest" description="Disordered" evidence="1">
    <location>
        <begin position="1"/>
        <end position="40"/>
    </location>
</feature>
<dbReference type="AlphaFoldDB" id="A0A182JH52"/>
<sequence>MSSRRHCTEPIRGLPVPALLTDDENDNSRHDRPQLRTSSRQVLALRKPKVNGGAHKMAADKRIFRSAALLLTLAALATTTEGLQSGGKTSRPASGGSVENCSHPREAALIIGTLDTPVSEGEQPTQTAKPVSFWEYENAFLDAPLSRTSEVNL</sequence>
<evidence type="ECO:0000313" key="2">
    <source>
        <dbReference type="EnsemblMetazoa" id="AATE017997-PA.1"/>
    </source>
</evidence>